<keyword evidence="2" id="KW-1185">Reference proteome</keyword>
<evidence type="ECO:0000313" key="1">
    <source>
        <dbReference type="EMBL" id="CZS92364.1"/>
    </source>
</evidence>
<proteinExistence type="predicted"/>
<dbReference type="OrthoDB" id="3559915at2759"/>
<name>A0A1E1K703_9HELO</name>
<evidence type="ECO:0000313" key="2">
    <source>
        <dbReference type="Proteomes" id="UP000178912"/>
    </source>
</evidence>
<organism evidence="1 2">
    <name type="scientific">Rhynchosporium agropyri</name>
    <dbReference type="NCBI Taxonomy" id="914238"/>
    <lineage>
        <taxon>Eukaryota</taxon>
        <taxon>Fungi</taxon>
        <taxon>Dikarya</taxon>
        <taxon>Ascomycota</taxon>
        <taxon>Pezizomycotina</taxon>
        <taxon>Leotiomycetes</taxon>
        <taxon>Helotiales</taxon>
        <taxon>Ploettnerulaceae</taxon>
        <taxon>Rhynchosporium</taxon>
    </lineage>
</organism>
<accession>A0A1E1K703</accession>
<dbReference type="AlphaFoldDB" id="A0A1E1K703"/>
<reference evidence="2" key="1">
    <citation type="submission" date="2016-03" db="EMBL/GenBank/DDBJ databases">
        <authorList>
            <person name="Guldener U."/>
        </authorList>
    </citation>
    <scope>NUCLEOTIDE SEQUENCE [LARGE SCALE GENOMIC DNA]</scope>
    <source>
        <strain evidence="2">04CH-RAC-A.6.1</strain>
    </source>
</reference>
<dbReference type="EMBL" id="FJUX01000012">
    <property type="protein sequence ID" value="CZS92364.1"/>
    <property type="molecule type" value="Genomic_DNA"/>
</dbReference>
<protein>
    <submittedName>
        <fullName evidence="1">Uncharacterized protein</fullName>
    </submittedName>
</protein>
<sequence length="283" mass="32507">MGSIIKLLAPKVRDMLRILQIPEVEGEAMRELTIRLGQMTVEITAVPDSVETEPHSVNKNLLAIAIYAPSSKRPVLDESGFTLEDVMKALAETNDIIRIPDIIVLGVSDYLLEDSCIDYSKIITSLALNCAKSTRNLSKPALFVEKERLEEYERNTLERIAEERQQMNMTLLARLASELNYQQYADRLRKKTKQAIFRLDLKEVAEKELQDILSEPSELTGEFTDESDFEKVIKQLEKDRANNTKNQQRRLWKETFYWPMIQQRARIVGKLPKPLGPKTDVTL</sequence>
<dbReference type="Proteomes" id="UP000178912">
    <property type="component" value="Unassembled WGS sequence"/>
</dbReference>
<gene>
    <name evidence="1" type="ORF">RAG0_02770</name>
</gene>